<evidence type="ECO:0000313" key="1">
    <source>
        <dbReference type="EMBL" id="KAK1677165.1"/>
    </source>
</evidence>
<reference evidence="1" key="1">
    <citation type="submission" date="2023-07" db="EMBL/GenBank/DDBJ databases">
        <title>A chromosome-level genome assembly of Lolium multiflorum.</title>
        <authorList>
            <person name="Chen Y."/>
            <person name="Copetti D."/>
            <person name="Kolliker R."/>
            <person name="Studer B."/>
        </authorList>
    </citation>
    <scope>NUCLEOTIDE SEQUENCE</scope>
    <source>
        <strain evidence="1">02402/16</strain>
        <tissue evidence="1">Leaf</tissue>
    </source>
</reference>
<name>A0AAD8T6N9_LOLMU</name>
<accession>A0AAD8T6N9</accession>
<sequence>MVESKRRKKKWGEEEKALNRVSAVATRVKKADYQAAGWPSRPSPGYGGPVPAVGLAFPGCSRPVVFGECRPFLPKHPIRKP</sequence>
<evidence type="ECO:0000313" key="2">
    <source>
        <dbReference type="Proteomes" id="UP001231189"/>
    </source>
</evidence>
<organism evidence="1 2">
    <name type="scientific">Lolium multiflorum</name>
    <name type="common">Italian ryegrass</name>
    <name type="synonym">Lolium perenne subsp. multiflorum</name>
    <dbReference type="NCBI Taxonomy" id="4521"/>
    <lineage>
        <taxon>Eukaryota</taxon>
        <taxon>Viridiplantae</taxon>
        <taxon>Streptophyta</taxon>
        <taxon>Embryophyta</taxon>
        <taxon>Tracheophyta</taxon>
        <taxon>Spermatophyta</taxon>
        <taxon>Magnoliopsida</taxon>
        <taxon>Liliopsida</taxon>
        <taxon>Poales</taxon>
        <taxon>Poaceae</taxon>
        <taxon>BOP clade</taxon>
        <taxon>Pooideae</taxon>
        <taxon>Poodae</taxon>
        <taxon>Poeae</taxon>
        <taxon>Poeae Chloroplast Group 2 (Poeae type)</taxon>
        <taxon>Loliodinae</taxon>
        <taxon>Loliinae</taxon>
        <taxon>Lolium</taxon>
    </lineage>
</organism>
<keyword evidence="2" id="KW-1185">Reference proteome</keyword>
<proteinExistence type="predicted"/>
<dbReference type="AlphaFoldDB" id="A0AAD8T6N9"/>
<protein>
    <submittedName>
        <fullName evidence="1">Uncharacterized protein</fullName>
    </submittedName>
</protein>
<gene>
    <name evidence="1" type="ORF">QYE76_038013</name>
</gene>
<comment type="caution">
    <text evidence="1">The sequence shown here is derived from an EMBL/GenBank/DDBJ whole genome shotgun (WGS) entry which is preliminary data.</text>
</comment>
<dbReference type="Proteomes" id="UP001231189">
    <property type="component" value="Unassembled WGS sequence"/>
</dbReference>
<dbReference type="EMBL" id="JAUUTY010000002">
    <property type="protein sequence ID" value="KAK1677165.1"/>
    <property type="molecule type" value="Genomic_DNA"/>
</dbReference>